<keyword evidence="2" id="KW-1185">Reference proteome</keyword>
<accession>A0A0B7N2B2</accession>
<proteinExistence type="predicted"/>
<organism evidence="1 2">
    <name type="scientific">Parasitella parasitica</name>
    <dbReference type="NCBI Taxonomy" id="35722"/>
    <lineage>
        <taxon>Eukaryota</taxon>
        <taxon>Fungi</taxon>
        <taxon>Fungi incertae sedis</taxon>
        <taxon>Mucoromycota</taxon>
        <taxon>Mucoromycotina</taxon>
        <taxon>Mucoromycetes</taxon>
        <taxon>Mucorales</taxon>
        <taxon>Mucorineae</taxon>
        <taxon>Mucoraceae</taxon>
        <taxon>Parasitella</taxon>
    </lineage>
</organism>
<dbReference type="EMBL" id="LN726479">
    <property type="protein sequence ID" value="CEP11522.1"/>
    <property type="molecule type" value="Genomic_DNA"/>
</dbReference>
<reference evidence="1 2" key="1">
    <citation type="submission" date="2014-09" db="EMBL/GenBank/DDBJ databases">
        <authorList>
            <person name="Ellenberger Sabrina"/>
        </authorList>
    </citation>
    <scope>NUCLEOTIDE SEQUENCE [LARGE SCALE GENOMIC DNA]</scope>
    <source>
        <strain evidence="1 2">CBS 412.66</strain>
    </source>
</reference>
<gene>
    <name evidence="1" type="primary">PARPA_05384.1 scaffold 18099</name>
</gene>
<sequence length="87" mass="9756">MKIQGITIGFLNTAFENNNKDKLIAANILRKLALNFCNRSPHMSVEDPFTHNIVSSIFEAVFQSDALLSYQCANGYLQGSDKYLGQR</sequence>
<evidence type="ECO:0000313" key="2">
    <source>
        <dbReference type="Proteomes" id="UP000054107"/>
    </source>
</evidence>
<dbReference type="OrthoDB" id="2287485at2759"/>
<evidence type="ECO:0000313" key="1">
    <source>
        <dbReference type="EMBL" id="CEP11522.1"/>
    </source>
</evidence>
<protein>
    <submittedName>
        <fullName evidence="1">Uncharacterized protein</fullName>
    </submittedName>
</protein>
<dbReference type="Proteomes" id="UP000054107">
    <property type="component" value="Unassembled WGS sequence"/>
</dbReference>
<dbReference type="AlphaFoldDB" id="A0A0B7N2B2"/>
<name>A0A0B7N2B2_9FUNG</name>